<organism evidence="8 9">
    <name type="scientific">Glycine soja</name>
    <name type="common">Wild soybean</name>
    <dbReference type="NCBI Taxonomy" id="3848"/>
    <lineage>
        <taxon>Eukaryota</taxon>
        <taxon>Viridiplantae</taxon>
        <taxon>Streptophyta</taxon>
        <taxon>Embryophyta</taxon>
        <taxon>Tracheophyta</taxon>
        <taxon>Spermatophyta</taxon>
        <taxon>Magnoliopsida</taxon>
        <taxon>eudicotyledons</taxon>
        <taxon>Gunneridae</taxon>
        <taxon>Pentapetalae</taxon>
        <taxon>rosids</taxon>
        <taxon>fabids</taxon>
        <taxon>Fabales</taxon>
        <taxon>Fabaceae</taxon>
        <taxon>Papilionoideae</taxon>
        <taxon>50 kb inversion clade</taxon>
        <taxon>NPAAA clade</taxon>
        <taxon>indigoferoid/millettioid clade</taxon>
        <taxon>Phaseoleae</taxon>
        <taxon>Glycine</taxon>
        <taxon>Glycine subgen. Soja</taxon>
    </lineage>
</organism>
<comment type="subcellular location">
    <subcellularLocation>
        <location evidence="1 6">Endoplasmic reticulum membrane</location>
        <topology evidence="1 6">Multi-pass membrane protein</topology>
    </subcellularLocation>
</comment>
<keyword evidence="3 6" id="KW-0256">Endoplasmic reticulum</keyword>
<comment type="caution">
    <text evidence="8">The sequence shown here is derived from an EMBL/GenBank/DDBJ whole genome shotgun (WGS) entry which is preliminary data.</text>
</comment>
<dbReference type="PANTHER" id="PTHR10994:SF177">
    <property type="entry name" value="RETICULON-LIKE PROTEIN B15"/>
    <property type="match status" value="1"/>
</dbReference>
<comment type="caution">
    <text evidence="6">Lacks conserved residue(s) required for the propagation of feature annotation.</text>
</comment>
<dbReference type="PANTHER" id="PTHR10994">
    <property type="entry name" value="RETICULON"/>
    <property type="match status" value="1"/>
</dbReference>
<sequence length="220" mass="24986">MTRPTEFMDVADSDFLGNKEFDEEDSEFETDFEKYFVYSTAKNRFFGRKRPLRVILGSGLIADIILWRNRKISASVLVGVTFIWLFFKRMDCTLISFICDSLILLLAMLFLWSHLTSFIDTSPPPELSAFILPKGLLVSTAISVTVTLGAVSVLDCWITAATLIYIVSVILLIVPAIYEKHGDIIDILGEKALFELNNLYADLMKKFFGKSQHLQECFLD</sequence>
<keyword evidence="2 6" id="KW-0812">Transmembrane</keyword>
<protein>
    <recommendedName>
        <fullName evidence="6">Reticulon-like protein</fullName>
    </recommendedName>
</protein>
<evidence type="ECO:0000259" key="7">
    <source>
        <dbReference type="PROSITE" id="PS50845"/>
    </source>
</evidence>
<evidence type="ECO:0000256" key="4">
    <source>
        <dbReference type="ARBA" id="ARBA00022989"/>
    </source>
</evidence>
<dbReference type="InterPro" id="IPR045064">
    <property type="entry name" value="Reticulon-like"/>
</dbReference>
<evidence type="ECO:0000313" key="8">
    <source>
        <dbReference type="EMBL" id="RZB81049.1"/>
    </source>
</evidence>
<reference evidence="8 9" key="1">
    <citation type="submission" date="2018-09" db="EMBL/GenBank/DDBJ databases">
        <title>A high-quality reference genome of wild soybean provides a powerful tool to mine soybean genomes.</title>
        <authorList>
            <person name="Xie M."/>
            <person name="Chung C.Y.L."/>
            <person name="Li M.-W."/>
            <person name="Wong F.-L."/>
            <person name="Chan T.-F."/>
            <person name="Lam H.-M."/>
        </authorList>
    </citation>
    <scope>NUCLEOTIDE SEQUENCE [LARGE SCALE GENOMIC DNA]</scope>
    <source>
        <strain evidence="9">cv. W05</strain>
        <tissue evidence="8">Hypocotyl of etiolated seedlings</tissue>
    </source>
</reference>
<feature type="transmembrane region" description="Helical" evidence="6">
    <location>
        <begin position="50"/>
        <end position="66"/>
    </location>
</feature>
<keyword evidence="9" id="KW-1185">Reference proteome</keyword>
<feature type="transmembrane region" description="Helical" evidence="6">
    <location>
        <begin position="72"/>
        <end position="87"/>
    </location>
</feature>
<dbReference type="Proteomes" id="UP000289340">
    <property type="component" value="Chromosome 11"/>
</dbReference>
<dbReference type="AlphaFoldDB" id="A0A445I4P3"/>
<accession>A0A445I4P3</accession>
<feature type="domain" description="Reticulon" evidence="7">
    <location>
        <begin position="61"/>
        <end position="220"/>
    </location>
</feature>
<gene>
    <name evidence="8" type="ORF">D0Y65_030694</name>
</gene>
<dbReference type="GO" id="GO:0009617">
    <property type="term" value="P:response to bacterium"/>
    <property type="evidence" value="ECO:0007669"/>
    <property type="project" value="InterPro"/>
</dbReference>
<feature type="transmembrane region" description="Helical" evidence="6">
    <location>
        <begin position="94"/>
        <end position="115"/>
    </location>
</feature>
<evidence type="ECO:0000313" key="9">
    <source>
        <dbReference type="Proteomes" id="UP000289340"/>
    </source>
</evidence>
<evidence type="ECO:0000256" key="2">
    <source>
        <dbReference type="ARBA" id="ARBA00022692"/>
    </source>
</evidence>
<evidence type="ECO:0000256" key="5">
    <source>
        <dbReference type="ARBA" id="ARBA00023136"/>
    </source>
</evidence>
<evidence type="ECO:0000256" key="1">
    <source>
        <dbReference type="ARBA" id="ARBA00004477"/>
    </source>
</evidence>
<dbReference type="EMBL" id="QZWG01000011">
    <property type="protein sequence ID" value="RZB81049.1"/>
    <property type="molecule type" value="Genomic_DNA"/>
</dbReference>
<dbReference type="Pfam" id="PF02453">
    <property type="entry name" value="Reticulon"/>
    <property type="match status" value="1"/>
</dbReference>
<keyword evidence="5 6" id="KW-0472">Membrane</keyword>
<dbReference type="InterPro" id="IPR003388">
    <property type="entry name" value="Reticulon"/>
</dbReference>
<dbReference type="PROSITE" id="PS50845">
    <property type="entry name" value="RETICULON"/>
    <property type="match status" value="1"/>
</dbReference>
<feature type="transmembrane region" description="Helical" evidence="6">
    <location>
        <begin position="157"/>
        <end position="178"/>
    </location>
</feature>
<proteinExistence type="predicted"/>
<feature type="transmembrane region" description="Helical" evidence="6">
    <location>
        <begin position="127"/>
        <end position="150"/>
    </location>
</feature>
<dbReference type="GO" id="GO:0005789">
    <property type="term" value="C:endoplasmic reticulum membrane"/>
    <property type="evidence" value="ECO:0007669"/>
    <property type="project" value="UniProtKB-SubCell"/>
</dbReference>
<name>A0A445I4P3_GLYSO</name>
<evidence type="ECO:0000256" key="3">
    <source>
        <dbReference type="ARBA" id="ARBA00022824"/>
    </source>
</evidence>
<keyword evidence="4 6" id="KW-1133">Transmembrane helix</keyword>
<evidence type="ECO:0000256" key="6">
    <source>
        <dbReference type="RuleBase" id="RU363132"/>
    </source>
</evidence>